<dbReference type="InterPro" id="IPR029787">
    <property type="entry name" value="Nucleotide_cyclase"/>
</dbReference>
<gene>
    <name evidence="5" type="ORF">dsat_2447</name>
</gene>
<dbReference type="NCBIfam" id="TIGR00254">
    <property type="entry name" value="GGDEF"/>
    <property type="match status" value="1"/>
</dbReference>
<dbReference type="SMART" id="SM00267">
    <property type="entry name" value="GGDEF"/>
    <property type="match status" value="1"/>
</dbReference>
<protein>
    <recommendedName>
        <fullName evidence="1">diguanylate cyclase</fullName>
        <ecNumber evidence="1">2.7.7.65</ecNumber>
    </recommendedName>
</protein>
<feature type="domain" description="GGDEF" evidence="4">
    <location>
        <begin position="248"/>
        <end position="375"/>
    </location>
</feature>
<feature type="transmembrane region" description="Helical" evidence="3">
    <location>
        <begin position="6"/>
        <end position="27"/>
    </location>
</feature>
<keyword evidence="3" id="KW-0812">Transmembrane</keyword>
<sequence length="375" mass="41375">MTAQRLHYAATAALLFVAVLLGFATCYKSMLHASRAERTQSMAMEQQQRVLMLAALVQRADDPSRSQTLVETRRLLEAQDALTSGHPDSLSLPDLDRARKLLAENPFALDERTRRFADAVRAIAASDDAWGRPSPRIDALVDKAVDELAEGFGRLALVAVDANKEEQRRLLQLQYAFFLAVAAILLYQFFVIVRPLSLQAEKTLAALNQARERLDACVGHDDLTGLFNRLRLEEALSREIVYVQSYGTKLSAVCLDVDHFKEVNSALGQLGGNEVLKSLAELLQGKLTKADALYRFSGEKFVILAPHVGLKQAAVLAEKLRRLVAGHVFPHKTRLTISLGVAECRADEDMEAFLARLNAAVRTAREKGMNRVAAG</sequence>
<reference evidence="5 6" key="1">
    <citation type="journal article" date="2013" name="Genome Announc.">
        <title>Draft genome sequences for three mercury-methylating, sulfate-reducing bacteria.</title>
        <authorList>
            <person name="Brown S.D."/>
            <person name="Hurt R.A.Jr."/>
            <person name="Gilmour C.C."/>
            <person name="Elias D.A."/>
        </authorList>
    </citation>
    <scope>NUCLEOTIDE SEQUENCE [LARGE SCALE GENOMIC DNA]</scope>
    <source>
        <strain evidence="5 6">DSM 16529</strain>
    </source>
</reference>
<organism evidence="5 6">
    <name type="scientific">Alkalidesulfovibrio alkalitolerans DSM 16529</name>
    <dbReference type="NCBI Taxonomy" id="1121439"/>
    <lineage>
        <taxon>Bacteria</taxon>
        <taxon>Pseudomonadati</taxon>
        <taxon>Thermodesulfobacteriota</taxon>
        <taxon>Desulfovibrionia</taxon>
        <taxon>Desulfovibrionales</taxon>
        <taxon>Desulfovibrionaceae</taxon>
        <taxon>Alkalidesulfovibrio</taxon>
    </lineage>
</organism>
<dbReference type="Gene3D" id="3.30.70.270">
    <property type="match status" value="1"/>
</dbReference>
<proteinExistence type="predicted"/>
<dbReference type="EC" id="2.7.7.65" evidence="1"/>
<dbReference type="InterPro" id="IPR000160">
    <property type="entry name" value="GGDEF_dom"/>
</dbReference>
<dbReference type="PROSITE" id="PS50887">
    <property type="entry name" value="GGDEF"/>
    <property type="match status" value="1"/>
</dbReference>
<dbReference type="PATRIC" id="fig|1121439.3.peg.841"/>
<dbReference type="PANTHER" id="PTHR45138">
    <property type="entry name" value="REGULATORY COMPONENTS OF SENSORY TRANSDUCTION SYSTEM"/>
    <property type="match status" value="1"/>
</dbReference>
<evidence type="ECO:0000256" key="3">
    <source>
        <dbReference type="SAM" id="Phobius"/>
    </source>
</evidence>
<accession>S7UMA8</accession>
<dbReference type="EMBL" id="ATHI01000005">
    <property type="protein sequence ID" value="EPR35084.1"/>
    <property type="molecule type" value="Genomic_DNA"/>
</dbReference>
<keyword evidence="3" id="KW-0472">Membrane</keyword>
<evidence type="ECO:0000256" key="2">
    <source>
        <dbReference type="ARBA" id="ARBA00034247"/>
    </source>
</evidence>
<feature type="transmembrane region" description="Helical" evidence="3">
    <location>
        <begin position="173"/>
        <end position="193"/>
    </location>
</feature>
<dbReference type="RefSeq" id="WP_020886333.1">
    <property type="nucleotide sequence ID" value="NZ_ATHI01000005.1"/>
</dbReference>
<evidence type="ECO:0000259" key="4">
    <source>
        <dbReference type="PROSITE" id="PS50887"/>
    </source>
</evidence>
<dbReference type="OrthoDB" id="8554767at2"/>
<dbReference type="Proteomes" id="UP000014975">
    <property type="component" value="Unassembled WGS sequence"/>
</dbReference>
<comment type="catalytic activity">
    <reaction evidence="2">
        <text>2 GTP = 3',3'-c-di-GMP + 2 diphosphate</text>
        <dbReference type="Rhea" id="RHEA:24898"/>
        <dbReference type="ChEBI" id="CHEBI:33019"/>
        <dbReference type="ChEBI" id="CHEBI:37565"/>
        <dbReference type="ChEBI" id="CHEBI:58805"/>
        <dbReference type="EC" id="2.7.7.65"/>
    </reaction>
</comment>
<dbReference type="InterPro" id="IPR050469">
    <property type="entry name" value="Diguanylate_Cyclase"/>
</dbReference>
<keyword evidence="6" id="KW-1185">Reference proteome</keyword>
<dbReference type="InterPro" id="IPR043128">
    <property type="entry name" value="Rev_trsase/Diguanyl_cyclase"/>
</dbReference>
<dbReference type="AlphaFoldDB" id="S7UMA8"/>
<comment type="caution">
    <text evidence="5">The sequence shown here is derived from an EMBL/GenBank/DDBJ whole genome shotgun (WGS) entry which is preliminary data.</text>
</comment>
<evidence type="ECO:0000256" key="1">
    <source>
        <dbReference type="ARBA" id="ARBA00012528"/>
    </source>
</evidence>
<dbReference type="PANTHER" id="PTHR45138:SF9">
    <property type="entry name" value="DIGUANYLATE CYCLASE DGCM-RELATED"/>
    <property type="match status" value="1"/>
</dbReference>
<dbReference type="CDD" id="cd01949">
    <property type="entry name" value="GGDEF"/>
    <property type="match status" value="1"/>
</dbReference>
<evidence type="ECO:0000313" key="6">
    <source>
        <dbReference type="Proteomes" id="UP000014975"/>
    </source>
</evidence>
<dbReference type="Pfam" id="PF00990">
    <property type="entry name" value="GGDEF"/>
    <property type="match status" value="1"/>
</dbReference>
<dbReference type="STRING" id="1121439.dsat_2447"/>
<name>S7UMA8_9BACT</name>
<dbReference type="eggNOG" id="COG3706">
    <property type="taxonomic scope" value="Bacteria"/>
</dbReference>
<keyword evidence="3" id="KW-1133">Transmembrane helix</keyword>
<evidence type="ECO:0000313" key="5">
    <source>
        <dbReference type="EMBL" id="EPR35084.1"/>
    </source>
</evidence>
<dbReference type="SUPFAM" id="SSF55073">
    <property type="entry name" value="Nucleotide cyclase"/>
    <property type="match status" value="1"/>
</dbReference>
<dbReference type="GO" id="GO:0052621">
    <property type="term" value="F:diguanylate cyclase activity"/>
    <property type="evidence" value="ECO:0007669"/>
    <property type="project" value="UniProtKB-EC"/>
</dbReference>